<dbReference type="SUPFAM" id="SSF48452">
    <property type="entry name" value="TPR-like"/>
    <property type="match status" value="1"/>
</dbReference>
<evidence type="ECO:0000256" key="2">
    <source>
        <dbReference type="ARBA" id="ARBA00022803"/>
    </source>
</evidence>
<dbReference type="Pfam" id="PF13432">
    <property type="entry name" value="TPR_16"/>
    <property type="match status" value="3"/>
</dbReference>
<dbReference type="InterPro" id="IPR011990">
    <property type="entry name" value="TPR-like_helical_dom_sf"/>
</dbReference>
<feature type="transmembrane region" description="Helical" evidence="4">
    <location>
        <begin position="364"/>
        <end position="384"/>
    </location>
</feature>
<feature type="transmembrane region" description="Helical" evidence="4">
    <location>
        <begin position="88"/>
        <end position="106"/>
    </location>
</feature>
<dbReference type="Gene3D" id="1.25.40.10">
    <property type="entry name" value="Tetratricopeptide repeat domain"/>
    <property type="match status" value="1"/>
</dbReference>
<sequence>MAKLNVWWMTLLPALLALAVYAPVAGYPFVNYDDPFYFYSNPHVVGGPTAENLRWAFEIHGPSMWIPLTWMSHQVMAGLFGTDPGPQHVFNLILHAANAMLLGVWLRRSTGRAGLALGIAAVFAVHPIHVESVAWVTERKDVLALFFCLLALLFHERRCRSGGWGSYVGMFVCHALAVMAKPLAVTLPCAMLLWECWPLVGRLRVRAVLEKVPLLAVSAVGSWLTILCQQSAGAIGSAADFPFILRLQNAAVAYATYLKRLVLPDDLSVFYPYPETLPLAVWLPSLIVLLVISAAAWKLRRTLPALAVGWLWFLGTLLPMIGLVQAGAAAMADRYAYFSFIGLYVAVAWSLDAWLKRQPELKPAVAGAVGAMVIGLAVAGRWQVSFWQDSTALMRRAIEVTEGNYLAHNNLGLALEERGDTAAARAAYGESLAVRPDHTQALSNLGALEAKQGNLMAALDLLEAAVAADVDHAAAWHNLGKARLQGGDIDGSREAFRKAIDIAPDFGMPRYDLAVLEMGRRHWDEAVTLLADLVALAPDHADAWVNLGFVELKRGNLEAAERAFVRAVGLGSELGRLNLERLRAERGSSPAEE</sequence>
<keyword evidence="4" id="KW-1133">Transmembrane helix</keyword>
<dbReference type="InterPro" id="IPR052346">
    <property type="entry name" value="O-mannosyl-transferase_TMTC"/>
</dbReference>
<evidence type="ECO:0000256" key="4">
    <source>
        <dbReference type="SAM" id="Phobius"/>
    </source>
</evidence>
<dbReference type="PANTHER" id="PTHR44227:SF3">
    <property type="entry name" value="PROTEIN O-MANNOSYL-TRANSFERASE TMTC4"/>
    <property type="match status" value="1"/>
</dbReference>
<keyword evidence="4" id="KW-0472">Membrane</keyword>
<keyword evidence="5" id="KW-0449">Lipoprotein</keyword>
<feature type="repeat" description="TPR" evidence="3">
    <location>
        <begin position="541"/>
        <end position="574"/>
    </location>
</feature>
<dbReference type="SMART" id="SM00028">
    <property type="entry name" value="TPR"/>
    <property type="match status" value="5"/>
</dbReference>
<evidence type="ECO:0000313" key="5">
    <source>
        <dbReference type="EMBL" id="BCX47588.1"/>
    </source>
</evidence>
<evidence type="ECO:0000256" key="3">
    <source>
        <dbReference type="PROSITE-ProRule" id="PRU00339"/>
    </source>
</evidence>
<feature type="transmembrane region" description="Helical" evidence="4">
    <location>
        <begin position="309"/>
        <end position="329"/>
    </location>
</feature>
<proteinExistence type="predicted"/>
<organism evidence="5 6">
    <name type="scientific">Haloferula helveola</name>
    <dbReference type="NCBI Taxonomy" id="490095"/>
    <lineage>
        <taxon>Bacteria</taxon>
        <taxon>Pseudomonadati</taxon>
        <taxon>Verrucomicrobiota</taxon>
        <taxon>Verrucomicrobiia</taxon>
        <taxon>Verrucomicrobiales</taxon>
        <taxon>Verrucomicrobiaceae</taxon>
        <taxon>Haloferula</taxon>
    </lineage>
</organism>
<keyword evidence="4" id="KW-0812">Transmembrane</keyword>
<protein>
    <submittedName>
        <fullName evidence="5">Social motility TPR repeat lipoprotein Tgl</fullName>
    </submittedName>
</protein>
<feature type="repeat" description="TPR" evidence="3">
    <location>
        <begin position="473"/>
        <end position="506"/>
    </location>
</feature>
<evidence type="ECO:0000256" key="1">
    <source>
        <dbReference type="ARBA" id="ARBA00022737"/>
    </source>
</evidence>
<accession>A0ABM7RB33</accession>
<feature type="transmembrane region" description="Helical" evidence="4">
    <location>
        <begin position="279"/>
        <end position="297"/>
    </location>
</feature>
<evidence type="ECO:0000313" key="6">
    <source>
        <dbReference type="Proteomes" id="UP001374893"/>
    </source>
</evidence>
<feature type="transmembrane region" description="Helical" evidence="4">
    <location>
        <begin position="335"/>
        <end position="355"/>
    </location>
</feature>
<feature type="transmembrane region" description="Helical" evidence="4">
    <location>
        <begin position="113"/>
        <end position="130"/>
    </location>
</feature>
<reference evidence="5 6" key="1">
    <citation type="submission" date="2021-06" db="EMBL/GenBank/DDBJ databases">
        <title>Complete genome of Haloferula helveola possessing various polysaccharide degrading enzymes.</title>
        <authorList>
            <person name="Takami H."/>
            <person name="Huang C."/>
            <person name="Hamasaki K."/>
        </authorList>
    </citation>
    <scope>NUCLEOTIDE SEQUENCE [LARGE SCALE GENOMIC DNA]</scope>
    <source>
        <strain evidence="5 6">CN-1</strain>
    </source>
</reference>
<gene>
    <name evidence="5" type="primary">ogt</name>
    <name evidence="5" type="ORF">HAHE_14960</name>
</gene>
<keyword evidence="1" id="KW-0677">Repeat</keyword>
<dbReference type="RefSeq" id="WP_338689856.1">
    <property type="nucleotide sequence ID" value="NZ_AP024702.1"/>
</dbReference>
<dbReference type="PROSITE" id="PS50005">
    <property type="entry name" value="TPR"/>
    <property type="match status" value="2"/>
</dbReference>
<keyword evidence="6" id="KW-1185">Reference proteome</keyword>
<dbReference type="PANTHER" id="PTHR44227">
    <property type="match status" value="1"/>
</dbReference>
<name>A0ABM7RB33_9BACT</name>
<dbReference type="InterPro" id="IPR019734">
    <property type="entry name" value="TPR_rpt"/>
</dbReference>
<feature type="transmembrane region" description="Helical" evidence="4">
    <location>
        <begin position="171"/>
        <end position="194"/>
    </location>
</feature>
<keyword evidence="2 3" id="KW-0802">TPR repeat</keyword>
<dbReference type="EMBL" id="AP024702">
    <property type="protein sequence ID" value="BCX47588.1"/>
    <property type="molecule type" value="Genomic_DNA"/>
</dbReference>
<dbReference type="Proteomes" id="UP001374893">
    <property type="component" value="Chromosome"/>
</dbReference>